<evidence type="ECO:0000313" key="3">
    <source>
        <dbReference type="Proteomes" id="UP000054047"/>
    </source>
</evidence>
<evidence type="ECO:0000313" key="2">
    <source>
        <dbReference type="EMBL" id="KIH53607.1"/>
    </source>
</evidence>
<dbReference type="AlphaFoldDB" id="A0A0C2CUV0"/>
<dbReference type="EMBL" id="KN740808">
    <property type="protein sequence ID" value="KIH53607.1"/>
    <property type="molecule type" value="Genomic_DNA"/>
</dbReference>
<gene>
    <name evidence="2" type="ORF">ANCDUO_16260</name>
</gene>
<evidence type="ECO:0000256" key="1">
    <source>
        <dbReference type="SAM" id="MobiDB-lite"/>
    </source>
</evidence>
<proteinExistence type="predicted"/>
<dbReference type="Proteomes" id="UP000054047">
    <property type="component" value="Unassembled WGS sequence"/>
</dbReference>
<dbReference type="OrthoDB" id="5856533at2759"/>
<feature type="compositionally biased region" description="Low complexity" evidence="1">
    <location>
        <begin position="51"/>
        <end position="73"/>
    </location>
</feature>
<reference evidence="2 3" key="1">
    <citation type="submission" date="2013-12" db="EMBL/GenBank/DDBJ databases">
        <title>Draft genome of the parsitic nematode Ancylostoma duodenale.</title>
        <authorList>
            <person name="Mitreva M."/>
        </authorList>
    </citation>
    <scope>NUCLEOTIDE SEQUENCE [LARGE SCALE GENOMIC DNA]</scope>
    <source>
        <strain evidence="2 3">Zhejiang</strain>
    </source>
</reference>
<protein>
    <submittedName>
        <fullName evidence="2">Uncharacterized protein</fullName>
    </submittedName>
</protein>
<name>A0A0C2CUV0_9BILA</name>
<sequence>MNSMLNRLYESPSVNKKSEKRTDSKTNKAVHKAPPKPPFKSPPKSVHKAPKTPVKAAAKTTKSPKSAKVSKASTAKRRCEKDNITVDAETPVKKARKGYVYEPIPPPVQHVNVSVLEIGLRWTAPAADSCITSVVGEPATYKAPVGRIDASPRRE</sequence>
<organism evidence="2 3">
    <name type="scientific">Ancylostoma duodenale</name>
    <dbReference type="NCBI Taxonomy" id="51022"/>
    <lineage>
        <taxon>Eukaryota</taxon>
        <taxon>Metazoa</taxon>
        <taxon>Ecdysozoa</taxon>
        <taxon>Nematoda</taxon>
        <taxon>Chromadorea</taxon>
        <taxon>Rhabditida</taxon>
        <taxon>Rhabditina</taxon>
        <taxon>Rhabditomorpha</taxon>
        <taxon>Strongyloidea</taxon>
        <taxon>Ancylostomatidae</taxon>
        <taxon>Ancylostomatinae</taxon>
        <taxon>Ancylostoma</taxon>
    </lineage>
</organism>
<feature type="compositionally biased region" description="Basic and acidic residues" evidence="1">
    <location>
        <begin position="16"/>
        <end position="26"/>
    </location>
</feature>
<keyword evidence="3" id="KW-1185">Reference proteome</keyword>
<feature type="region of interest" description="Disordered" evidence="1">
    <location>
        <begin position="1"/>
        <end position="82"/>
    </location>
</feature>
<accession>A0A0C2CUV0</accession>